<dbReference type="Gene3D" id="3.40.50.300">
    <property type="entry name" value="P-loop containing nucleotide triphosphate hydrolases"/>
    <property type="match status" value="2"/>
</dbReference>
<organism evidence="14 15">
    <name type="scientific">Candidatus Yonathbacteria bacterium RIFCSPLOWO2_01_FULL_43_27</name>
    <dbReference type="NCBI Taxonomy" id="1802726"/>
    <lineage>
        <taxon>Bacteria</taxon>
        <taxon>Candidatus Yonathiibacteriota</taxon>
    </lineage>
</organism>
<dbReference type="AlphaFoldDB" id="A0A1G2SDW1"/>
<feature type="domain" description="UvrD-like helicase ATP-binding" evidence="12">
    <location>
        <begin position="5"/>
        <end position="293"/>
    </location>
</feature>
<dbReference type="EMBL" id="MHUV01000001">
    <property type="protein sequence ID" value="OHA83154.1"/>
    <property type="molecule type" value="Genomic_DNA"/>
</dbReference>
<dbReference type="SUPFAM" id="SSF52540">
    <property type="entry name" value="P-loop containing nucleoside triphosphate hydrolases"/>
    <property type="match status" value="1"/>
</dbReference>
<dbReference type="InterPro" id="IPR027417">
    <property type="entry name" value="P-loop_NTPase"/>
</dbReference>
<evidence type="ECO:0000256" key="8">
    <source>
        <dbReference type="ARBA" id="ARBA00034617"/>
    </source>
</evidence>
<dbReference type="Pfam" id="PF00580">
    <property type="entry name" value="UvrD-helicase"/>
    <property type="match status" value="1"/>
</dbReference>
<evidence type="ECO:0000259" key="12">
    <source>
        <dbReference type="PROSITE" id="PS51198"/>
    </source>
</evidence>
<proteinExistence type="inferred from homology"/>
<evidence type="ECO:0000259" key="13">
    <source>
        <dbReference type="PROSITE" id="PS51217"/>
    </source>
</evidence>
<dbReference type="InterPro" id="IPR014016">
    <property type="entry name" value="UvrD-like_ATP-bd"/>
</dbReference>
<dbReference type="InterPro" id="IPR014017">
    <property type="entry name" value="DNA_helicase_UvrD-like_C"/>
</dbReference>
<dbReference type="PANTHER" id="PTHR11070">
    <property type="entry name" value="UVRD / RECB / PCRA DNA HELICASE FAMILY MEMBER"/>
    <property type="match status" value="1"/>
</dbReference>
<sequence length="652" mass="73627">MKHLEHLNEMQREAAVHKDGPLLIIAGAGTGKTSTLTHRILNLIKEGVPPSEILAITFTNKAAKEMSIRVANLLEKYGFTAGLRYEDARPWIGTFHSLGVYVLRAHAHVFGLTKHFAILDKSGASSLMKEAVKAEGLDPKQFSPDRIGNVISRQKGNLMTVERYRTEAGNSYFPTIVAGVWGRYEEYLKREKALDFDDLILKTVILLRDNPEIRASYQKRWRYIHIDEYQDTNGAQYELARLLTGTTKNICVVGDADQNVYSWRGANIQNILNFEQDYEGAQTILLEENYRSTQTILTAANDIIKKNTVRKEKNLYTKNSTGEKIGIIETYDEGGEARAIGQKIKELRADGAQPEDIAILYRANFQSRALEEAFLLMDVPYQVLGVRFFERKEVKDILSFIRAGLNPDSLSDIKRIIDVPPRGIGKTTLAKMFAKDEASLPPAGQKRVAEFWKLLSDIKEYALLEKTSNLIKFVSEKTGIEASLKTGHDDDNERLENIHELVTLATKYDILPPDEAVEKLLGDATLASDQDSLMESENAVKLMTVHASKGLEFPHVFVAGLEHDLFPHRRMGEKAVSKEDGEEERRLFYVAVTRAKKKLFLSHAAVRTIFGERRMNTPSEFLSDISSECVEHEHVTSTKKGDDDEPIIRIDW</sequence>
<dbReference type="GO" id="GO:0000725">
    <property type="term" value="P:recombinational repair"/>
    <property type="evidence" value="ECO:0007669"/>
    <property type="project" value="TreeGrafter"/>
</dbReference>
<dbReference type="Gene3D" id="1.10.10.160">
    <property type="match status" value="1"/>
</dbReference>
<dbReference type="Gene3D" id="1.10.486.10">
    <property type="entry name" value="PCRA, domain 4"/>
    <property type="match status" value="1"/>
</dbReference>
<keyword evidence="2 11" id="KW-0547">Nucleotide-binding</keyword>
<evidence type="ECO:0000256" key="10">
    <source>
        <dbReference type="ARBA" id="ARBA00048988"/>
    </source>
</evidence>
<dbReference type="GO" id="GO:0005829">
    <property type="term" value="C:cytosol"/>
    <property type="evidence" value="ECO:0007669"/>
    <property type="project" value="TreeGrafter"/>
</dbReference>
<dbReference type="PROSITE" id="PS51198">
    <property type="entry name" value="UVRD_HELICASE_ATP_BIND"/>
    <property type="match status" value="1"/>
</dbReference>
<keyword evidence="5 11" id="KW-0067">ATP-binding</keyword>
<dbReference type="GO" id="GO:0005524">
    <property type="term" value="F:ATP binding"/>
    <property type="evidence" value="ECO:0007669"/>
    <property type="project" value="UniProtKB-UniRule"/>
</dbReference>
<protein>
    <recommendedName>
        <fullName evidence="9">DNA 3'-5' helicase</fullName>
        <ecNumber evidence="9">5.6.2.4</ecNumber>
    </recommendedName>
</protein>
<dbReference type="PROSITE" id="PS51217">
    <property type="entry name" value="UVRD_HELICASE_CTER"/>
    <property type="match status" value="1"/>
</dbReference>
<evidence type="ECO:0000256" key="3">
    <source>
        <dbReference type="ARBA" id="ARBA00022801"/>
    </source>
</evidence>
<evidence type="ECO:0000313" key="14">
    <source>
        <dbReference type="EMBL" id="OHA83154.1"/>
    </source>
</evidence>
<name>A0A1G2SDW1_9BACT</name>
<feature type="domain" description="UvrD-like helicase C-terminal" evidence="13">
    <location>
        <begin position="294"/>
        <end position="550"/>
    </location>
</feature>
<dbReference type="CDD" id="cd17932">
    <property type="entry name" value="DEXQc_UvrD"/>
    <property type="match status" value="1"/>
</dbReference>
<evidence type="ECO:0000256" key="4">
    <source>
        <dbReference type="ARBA" id="ARBA00022806"/>
    </source>
</evidence>
<gene>
    <name evidence="14" type="ORF">A3B07_00065</name>
</gene>
<reference evidence="14 15" key="1">
    <citation type="journal article" date="2016" name="Nat. Commun.">
        <title>Thousands of microbial genomes shed light on interconnected biogeochemical processes in an aquifer system.</title>
        <authorList>
            <person name="Anantharaman K."/>
            <person name="Brown C.T."/>
            <person name="Hug L.A."/>
            <person name="Sharon I."/>
            <person name="Castelle C.J."/>
            <person name="Probst A.J."/>
            <person name="Thomas B.C."/>
            <person name="Singh A."/>
            <person name="Wilkins M.J."/>
            <person name="Karaoz U."/>
            <person name="Brodie E.L."/>
            <person name="Williams K.H."/>
            <person name="Hubbard S.S."/>
            <person name="Banfield J.F."/>
        </authorList>
    </citation>
    <scope>NUCLEOTIDE SEQUENCE [LARGE SCALE GENOMIC DNA]</scope>
</reference>
<dbReference type="GO" id="GO:0043138">
    <property type="term" value="F:3'-5' DNA helicase activity"/>
    <property type="evidence" value="ECO:0007669"/>
    <property type="project" value="UniProtKB-EC"/>
</dbReference>
<dbReference type="EC" id="5.6.2.4" evidence="9"/>
<dbReference type="Pfam" id="PF13361">
    <property type="entry name" value="UvrD_C"/>
    <property type="match status" value="1"/>
</dbReference>
<dbReference type="PANTHER" id="PTHR11070:SF2">
    <property type="entry name" value="ATP-DEPENDENT DNA HELICASE SRS2"/>
    <property type="match status" value="1"/>
</dbReference>
<comment type="similarity">
    <text evidence="1">Belongs to the helicase family. UvrD subfamily.</text>
</comment>
<accession>A0A1G2SDW1</accession>
<keyword evidence="3 11" id="KW-0378">Hydrolase</keyword>
<comment type="catalytic activity">
    <reaction evidence="10">
        <text>ATP + H2O = ADP + phosphate + H(+)</text>
        <dbReference type="Rhea" id="RHEA:13065"/>
        <dbReference type="ChEBI" id="CHEBI:15377"/>
        <dbReference type="ChEBI" id="CHEBI:15378"/>
        <dbReference type="ChEBI" id="CHEBI:30616"/>
        <dbReference type="ChEBI" id="CHEBI:43474"/>
        <dbReference type="ChEBI" id="CHEBI:456216"/>
        <dbReference type="EC" id="5.6.2.4"/>
    </reaction>
</comment>
<keyword evidence="6" id="KW-0238">DNA-binding</keyword>
<keyword evidence="7" id="KW-0413">Isomerase</keyword>
<evidence type="ECO:0000313" key="15">
    <source>
        <dbReference type="Proteomes" id="UP000178817"/>
    </source>
</evidence>
<evidence type="ECO:0000256" key="9">
    <source>
        <dbReference type="ARBA" id="ARBA00034808"/>
    </source>
</evidence>
<dbReference type="InterPro" id="IPR013986">
    <property type="entry name" value="DExx_box_DNA_helicase_dom_sf"/>
</dbReference>
<comment type="caution">
    <text evidence="14">The sequence shown here is derived from an EMBL/GenBank/DDBJ whole genome shotgun (WGS) entry which is preliminary data.</text>
</comment>
<comment type="catalytic activity">
    <reaction evidence="8">
        <text>Couples ATP hydrolysis with the unwinding of duplex DNA by translocating in the 3'-5' direction.</text>
        <dbReference type="EC" id="5.6.2.4"/>
    </reaction>
</comment>
<dbReference type="GO" id="GO:0033202">
    <property type="term" value="C:DNA helicase complex"/>
    <property type="evidence" value="ECO:0007669"/>
    <property type="project" value="TreeGrafter"/>
</dbReference>
<evidence type="ECO:0000256" key="6">
    <source>
        <dbReference type="ARBA" id="ARBA00023125"/>
    </source>
</evidence>
<evidence type="ECO:0000256" key="2">
    <source>
        <dbReference type="ARBA" id="ARBA00022741"/>
    </source>
</evidence>
<dbReference type="GO" id="GO:0016887">
    <property type="term" value="F:ATP hydrolysis activity"/>
    <property type="evidence" value="ECO:0007669"/>
    <property type="project" value="RHEA"/>
</dbReference>
<evidence type="ECO:0000256" key="5">
    <source>
        <dbReference type="ARBA" id="ARBA00022840"/>
    </source>
</evidence>
<evidence type="ECO:0000256" key="11">
    <source>
        <dbReference type="PROSITE-ProRule" id="PRU00560"/>
    </source>
</evidence>
<feature type="binding site" evidence="11">
    <location>
        <begin position="26"/>
        <end position="33"/>
    </location>
    <ligand>
        <name>ATP</name>
        <dbReference type="ChEBI" id="CHEBI:30616"/>
    </ligand>
</feature>
<dbReference type="InterPro" id="IPR000212">
    <property type="entry name" value="DNA_helicase_UvrD/REP"/>
</dbReference>
<dbReference type="CDD" id="cd18807">
    <property type="entry name" value="SF1_C_UvrD"/>
    <property type="match status" value="1"/>
</dbReference>
<dbReference type="GO" id="GO:0003677">
    <property type="term" value="F:DNA binding"/>
    <property type="evidence" value="ECO:0007669"/>
    <property type="project" value="UniProtKB-KW"/>
</dbReference>
<keyword evidence="4 11" id="KW-0347">Helicase</keyword>
<evidence type="ECO:0000256" key="1">
    <source>
        <dbReference type="ARBA" id="ARBA00009922"/>
    </source>
</evidence>
<dbReference type="Proteomes" id="UP000178817">
    <property type="component" value="Unassembled WGS sequence"/>
</dbReference>
<evidence type="ECO:0000256" key="7">
    <source>
        <dbReference type="ARBA" id="ARBA00023235"/>
    </source>
</evidence>
<dbReference type="STRING" id="1802726.A3B07_00065"/>